<feature type="domain" description="Aminoglycoside phosphotransferase" evidence="2">
    <location>
        <begin position="100"/>
        <end position="226"/>
    </location>
</feature>
<dbReference type="SUPFAM" id="SSF56112">
    <property type="entry name" value="Protein kinase-like (PK-like)"/>
    <property type="match status" value="1"/>
</dbReference>
<protein>
    <recommendedName>
        <fullName evidence="2">Aminoglycoside phosphotransferase domain-containing protein</fullName>
    </recommendedName>
</protein>
<reference evidence="3" key="1">
    <citation type="submission" date="2019-07" db="EMBL/GenBank/DDBJ databases">
        <title>Hyphodiscus hymeniophilus genome sequencing and assembly.</title>
        <authorList>
            <person name="Kramer G."/>
            <person name="Nodwell J."/>
        </authorList>
    </citation>
    <scope>NUCLEOTIDE SEQUENCE</scope>
    <source>
        <strain evidence="3">ATCC 34498</strain>
    </source>
</reference>
<sequence>MDDKTSILDTAIDDFFVRASLVTQNRIDCYAFIEELYPGEPISPAPCQGYCSLTLFVGDTVVVQFRPSIYKLDLQVAQAAREVYGTFAPDTSYLGTLPSGLLAYSMNRMDGISLKDLRSANMTAVQSAEHRRRLCKDFACFLAKAWHKNNPNIPLGLIGLSLVSRLKALVANLPPRFQSTARHVLRQLHRIETLPWVLAHGDILAANILVHPSTCNLLGFVDWAEAERLPFGVCFYGLEEILGEMTPSGFRYYPDSRDLRDLFWEELKIQIPELQQSQMLQAVKLARDLGVLLWHGIAFDNGAIDRVVEEFKDVEEIQRLDAFLENQPDQEQDVVRDPTSKLPPNIFSTKASTSRAPFPRSSQRQHIPAQ</sequence>
<dbReference type="InterPro" id="IPR002575">
    <property type="entry name" value="Aminoglycoside_PTrfase"/>
</dbReference>
<evidence type="ECO:0000313" key="3">
    <source>
        <dbReference type="EMBL" id="KAG0651893.1"/>
    </source>
</evidence>
<dbReference type="InterPro" id="IPR051678">
    <property type="entry name" value="AGP_Transferase"/>
</dbReference>
<dbReference type="PANTHER" id="PTHR21310:SF59">
    <property type="entry name" value="AMINOGLYCOSIDE PHOSPHOTRANSFERASE DOMAIN-CONTAINING PROTEIN"/>
    <property type="match status" value="1"/>
</dbReference>
<comment type="caution">
    <text evidence="3">The sequence shown here is derived from an EMBL/GenBank/DDBJ whole genome shotgun (WGS) entry which is preliminary data.</text>
</comment>
<evidence type="ECO:0000256" key="1">
    <source>
        <dbReference type="SAM" id="MobiDB-lite"/>
    </source>
</evidence>
<keyword evidence="4" id="KW-1185">Reference proteome</keyword>
<accession>A0A9P6VPN5</accession>
<evidence type="ECO:0000313" key="4">
    <source>
        <dbReference type="Proteomes" id="UP000785200"/>
    </source>
</evidence>
<dbReference type="EMBL" id="VNKQ01000003">
    <property type="protein sequence ID" value="KAG0651893.1"/>
    <property type="molecule type" value="Genomic_DNA"/>
</dbReference>
<dbReference type="PANTHER" id="PTHR21310">
    <property type="entry name" value="AMINOGLYCOSIDE PHOSPHOTRANSFERASE-RELATED-RELATED"/>
    <property type="match status" value="1"/>
</dbReference>
<dbReference type="AlphaFoldDB" id="A0A9P6VPN5"/>
<feature type="region of interest" description="Disordered" evidence="1">
    <location>
        <begin position="328"/>
        <end position="370"/>
    </location>
</feature>
<dbReference type="OrthoDB" id="5598852at2759"/>
<dbReference type="Proteomes" id="UP000785200">
    <property type="component" value="Unassembled WGS sequence"/>
</dbReference>
<dbReference type="Gene3D" id="3.90.1200.10">
    <property type="match status" value="1"/>
</dbReference>
<evidence type="ECO:0000259" key="2">
    <source>
        <dbReference type="Pfam" id="PF01636"/>
    </source>
</evidence>
<name>A0A9P6VPN5_9HELO</name>
<organism evidence="3 4">
    <name type="scientific">Hyphodiscus hymeniophilus</name>
    <dbReference type="NCBI Taxonomy" id="353542"/>
    <lineage>
        <taxon>Eukaryota</taxon>
        <taxon>Fungi</taxon>
        <taxon>Dikarya</taxon>
        <taxon>Ascomycota</taxon>
        <taxon>Pezizomycotina</taxon>
        <taxon>Leotiomycetes</taxon>
        <taxon>Helotiales</taxon>
        <taxon>Hyphodiscaceae</taxon>
        <taxon>Hyphodiscus</taxon>
    </lineage>
</organism>
<gene>
    <name evidence="3" type="ORF">D0Z07_1277</name>
</gene>
<feature type="compositionally biased region" description="Polar residues" evidence="1">
    <location>
        <begin position="346"/>
        <end position="370"/>
    </location>
</feature>
<proteinExistence type="predicted"/>
<dbReference type="InterPro" id="IPR011009">
    <property type="entry name" value="Kinase-like_dom_sf"/>
</dbReference>
<dbReference type="Pfam" id="PF01636">
    <property type="entry name" value="APH"/>
    <property type="match status" value="1"/>
</dbReference>